<protein>
    <submittedName>
        <fullName evidence="1">Amidohydrolase</fullName>
    </submittedName>
</protein>
<dbReference type="eggNOG" id="arCOG00689">
    <property type="taxonomic scope" value="Archaea"/>
</dbReference>
<dbReference type="AlphaFoldDB" id="M0M8I9"/>
<dbReference type="SUPFAM" id="SSF51338">
    <property type="entry name" value="Composite domain of metallo-dependent hydrolases"/>
    <property type="match status" value="1"/>
</dbReference>
<keyword evidence="1" id="KW-0378">Hydrolase</keyword>
<name>M0M8I9_HALMO</name>
<dbReference type="EMBL" id="AOMC01000148">
    <property type="protein sequence ID" value="EMA40725.1"/>
    <property type="molecule type" value="Genomic_DNA"/>
</dbReference>
<dbReference type="GO" id="GO:0016810">
    <property type="term" value="F:hydrolase activity, acting on carbon-nitrogen (but not peptide) bonds"/>
    <property type="evidence" value="ECO:0007669"/>
    <property type="project" value="InterPro"/>
</dbReference>
<evidence type="ECO:0000313" key="2">
    <source>
        <dbReference type="Proteomes" id="UP000011568"/>
    </source>
</evidence>
<dbReference type="PATRIC" id="fig|931277.6.peg.2479"/>
<keyword evidence="2" id="KW-1185">Reference proteome</keyword>
<evidence type="ECO:0000313" key="1">
    <source>
        <dbReference type="EMBL" id="EMA40725.1"/>
    </source>
</evidence>
<comment type="caution">
    <text evidence="1">The sequence shown here is derived from an EMBL/GenBank/DDBJ whole genome shotgun (WGS) entry which is preliminary data.</text>
</comment>
<organism evidence="1 2">
    <name type="scientific">Halococcus morrhuae DSM 1307</name>
    <dbReference type="NCBI Taxonomy" id="931277"/>
    <lineage>
        <taxon>Archaea</taxon>
        <taxon>Methanobacteriati</taxon>
        <taxon>Methanobacteriota</taxon>
        <taxon>Stenosarchaea group</taxon>
        <taxon>Halobacteria</taxon>
        <taxon>Halobacteriales</taxon>
        <taxon>Halococcaceae</taxon>
        <taxon>Halococcus</taxon>
    </lineage>
</organism>
<dbReference type="PANTHER" id="PTHR11647:SF1">
    <property type="entry name" value="COLLAPSIN RESPONSE MEDIATOR PROTEIN"/>
    <property type="match status" value="1"/>
</dbReference>
<dbReference type="Proteomes" id="UP000011568">
    <property type="component" value="Unassembled WGS sequence"/>
</dbReference>
<dbReference type="OrthoDB" id="8791at2157"/>
<accession>M0M8I9</accession>
<dbReference type="STRING" id="931277.C448_12666"/>
<sequence>MTVDLVIANGTLVTPDRLLDSAIAVDDGEIVAVGDERTLPDADERVDASGMLVLPGVVDPHVHIDGRSCVD</sequence>
<dbReference type="InterPro" id="IPR011059">
    <property type="entry name" value="Metal-dep_hydrolase_composite"/>
</dbReference>
<dbReference type="InterPro" id="IPR050378">
    <property type="entry name" value="Metallo-dep_Hydrolases_sf"/>
</dbReference>
<proteinExistence type="predicted"/>
<dbReference type="RefSeq" id="WP_004055301.1">
    <property type="nucleotide sequence ID" value="NZ_AOMC01000148.1"/>
</dbReference>
<reference evidence="1 2" key="1">
    <citation type="journal article" date="2014" name="PLoS Genet.">
        <title>Phylogenetically driven sequencing of extremely halophilic archaea reveals strategies for static and dynamic osmo-response.</title>
        <authorList>
            <person name="Becker E.A."/>
            <person name="Seitzer P.M."/>
            <person name="Tritt A."/>
            <person name="Larsen D."/>
            <person name="Krusor M."/>
            <person name="Yao A.I."/>
            <person name="Wu D."/>
            <person name="Madern D."/>
            <person name="Eisen J.A."/>
            <person name="Darling A.E."/>
            <person name="Facciotti M.T."/>
        </authorList>
    </citation>
    <scope>NUCLEOTIDE SEQUENCE [LARGE SCALE GENOMIC DNA]</scope>
    <source>
        <strain evidence="1 2">DSM 1307</strain>
    </source>
</reference>
<dbReference type="Gene3D" id="2.30.40.10">
    <property type="entry name" value="Urease, subunit C, domain 1"/>
    <property type="match status" value="1"/>
</dbReference>
<dbReference type="PANTHER" id="PTHR11647">
    <property type="entry name" value="HYDRANTOINASE/DIHYDROPYRIMIDINASE FAMILY MEMBER"/>
    <property type="match status" value="1"/>
</dbReference>
<gene>
    <name evidence="1" type="ORF">C448_12666</name>
</gene>